<keyword evidence="3" id="KW-1185">Reference proteome</keyword>
<keyword evidence="1" id="KW-0812">Transmembrane</keyword>
<evidence type="ECO:0000256" key="1">
    <source>
        <dbReference type="SAM" id="Phobius"/>
    </source>
</evidence>
<keyword evidence="1" id="KW-0472">Membrane</keyword>
<reference evidence="2 3" key="1">
    <citation type="submission" date="2019-04" db="EMBL/GenBank/DDBJ databases">
        <title>Friends and foes A comparative genomics study of 23 Aspergillus species from section Flavi.</title>
        <authorList>
            <consortium name="DOE Joint Genome Institute"/>
            <person name="Kjaerbolling I."/>
            <person name="Vesth T."/>
            <person name="Frisvad J.C."/>
            <person name="Nybo J.L."/>
            <person name="Theobald S."/>
            <person name="Kildgaard S."/>
            <person name="Isbrandt T."/>
            <person name="Kuo A."/>
            <person name="Sato A."/>
            <person name="Lyhne E.K."/>
            <person name="Kogle M.E."/>
            <person name="Wiebenga A."/>
            <person name="Kun R.S."/>
            <person name="Lubbers R.J."/>
            <person name="Makela M.R."/>
            <person name="Barry K."/>
            <person name="Chovatia M."/>
            <person name="Clum A."/>
            <person name="Daum C."/>
            <person name="Haridas S."/>
            <person name="He G."/>
            <person name="LaButti K."/>
            <person name="Lipzen A."/>
            <person name="Mondo S."/>
            <person name="Riley R."/>
            <person name="Salamov A."/>
            <person name="Simmons B.A."/>
            <person name="Magnuson J.K."/>
            <person name="Henrissat B."/>
            <person name="Mortensen U.H."/>
            <person name="Larsen T.O."/>
            <person name="Devries R.P."/>
            <person name="Grigoriev I.V."/>
            <person name="Machida M."/>
            <person name="Baker S.E."/>
            <person name="Andersen M.R."/>
        </authorList>
    </citation>
    <scope>NUCLEOTIDE SEQUENCE [LARGE SCALE GENOMIC DNA]</scope>
    <source>
        <strain evidence="2 3">IBT 18842</strain>
    </source>
</reference>
<dbReference type="AlphaFoldDB" id="A0A5N6TU48"/>
<evidence type="ECO:0000313" key="2">
    <source>
        <dbReference type="EMBL" id="KAE8149804.1"/>
    </source>
</evidence>
<protein>
    <submittedName>
        <fullName evidence="2">Uncharacterized protein</fullName>
    </submittedName>
</protein>
<feature type="transmembrane region" description="Helical" evidence="1">
    <location>
        <begin position="184"/>
        <end position="204"/>
    </location>
</feature>
<evidence type="ECO:0000313" key="3">
    <source>
        <dbReference type="Proteomes" id="UP000325780"/>
    </source>
</evidence>
<dbReference type="EMBL" id="ML742112">
    <property type="protein sequence ID" value="KAE8149804.1"/>
    <property type="molecule type" value="Genomic_DNA"/>
</dbReference>
<sequence length="252" mass="28598">MEFQKMREGSIGIYSPSSLRLSILLRHGYRCSPDSTPDWIRFLSIHPISVQNHSPPMGVNGASPIPSLFRLPAPSIPSLVQRRRIILYGGSLYCGNPNMGRFAETNPWIKLRVRPEVRRMEDVRYQVLDEKEWHLCSRIGHHCDPGTSTLCFFWIAQARDWTEHLRERSCGGGSKKQRRLCRQYFGLSSCVVHLVFLCAMNLLVARLRVPESGLFLSPDNKELESQCPGLPITMPPMAIPASCSINLPQNEL</sequence>
<name>A0A5N6TU48_ASPAV</name>
<keyword evidence="1" id="KW-1133">Transmembrane helix</keyword>
<accession>A0A5N6TU48</accession>
<proteinExistence type="predicted"/>
<organism evidence="2 3">
    <name type="scientific">Aspergillus avenaceus</name>
    <dbReference type="NCBI Taxonomy" id="36643"/>
    <lineage>
        <taxon>Eukaryota</taxon>
        <taxon>Fungi</taxon>
        <taxon>Dikarya</taxon>
        <taxon>Ascomycota</taxon>
        <taxon>Pezizomycotina</taxon>
        <taxon>Eurotiomycetes</taxon>
        <taxon>Eurotiomycetidae</taxon>
        <taxon>Eurotiales</taxon>
        <taxon>Aspergillaceae</taxon>
        <taxon>Aspergillus</taxon>
        <taxon>Aspergillus subgen. Circumdati</taxon>
    </lineage>
</organism>
<dbReference type="Proteomes" id="UP000325780">
    <property type="component" value="Unassembled WGS sequence"/>
</dbReference>
<gene>
    <name evidence="2" type="ORF">BDV25DRAFT_122138</name>
</gene>